<gene>
    <name evidence="2" type="ORF">CTE05_07100</name>
</gene>
<feature type="transmembrane region" description="Helical" evidence="1">
    <location>
        <begin position="473"/>
        <end position="492"/>
    </location>
</feature>
<sequence>MEWLGAIAAAVLVLLAYWGPGLALLWAWGGISSWIVRWAVAPLLTLGLFGAATIVLDGWVPWHLGTALVVLALATLPAALVRRLRSSAHGPDPRRTASPAPRLLAPVVAGVVLLQLLAVAIAVGRPGRLLTAYDAIFHLNGIEHIRQTSSASSFRFTALYSLTDTTDGSFYGAAWHAVAALVPRVTDASTIATAALVVPALLAWTTGIVFVTRTALPARPSTWTWAALLSTAGLGLPLYLGLSQQGLVANAMGAALVPALVALVPATTTMQARRRVPLLATATIGVGLCHPNAVLGAAVVLAPWAVYSVVVVVRRSRAQLAAVAALTLGASAALLAMTRTDSYVNVSGVAATEGDAPLPTWVALIQVVSGNGTYEGTAAGFVVGAAAIVGCILGRRLPRARWAVLACAGAVTWYLLATSRIPLLRDVDLAWYGEGHRFAPVLAATLVPPAALAVDAVWRRLVLLVARSGRPRAVATGAVLLLVAVPVGQTALGTAQVVGQAFRDSDGRGLLADDAELAMMHRLPTEITGGGAVYGSPFSGASHLYGLAGLPVVPRSWHTPSGPASRYVAEHLADLGHDPGLCRALDTLGVRFLYVDSQPWNSRHEQPDVRVAPSAGVRLVDRGGAAAVYVITACD</sequence>
<evidence type="ECO:0000313" key="3">
    <source>
        <dbReference type="Proteomes" id="UP000321049"/>
    </source>
</evidence>
<keyword evidence="1" id="KW-1133">Transmembrane helix</keyword>
<dbReference type="Proteomes" id="UP000321049">
    <property type="component" value="Unassembled WGS sequence"/>
</dbReference>
<organism evidence="2 3">
    <name type="scientific">Cellulomonas terrae</name>
    <dbReference type="NCBI Taxonomy" id="311234"/>
    <lineage>
        <taxon>Bacteria</taxon>
        <taxon>Bacillati</taxon>
        <taxon>Actinomycetota</taxon>
        <taxon>Actinomycetes</taxon>
        <taxon>Micrococcales</taxon>
        <taxon>Cellulomonadaceae</taxon>
        <taxon>Cellulomonas</taxon>
    </lineage>
</organism>
<feature type="transmembrane region" description="Helical" evidence="1">
    <location>
        <begin position="103"/>
        <end position="123"/>
    </location>
</feature>
<dbReference type="InterPro" id="IPR046671">
    <property type="entry name" value="DUF6541"/>
</dbReference>
<feature type="transmembrane region" description="Helical" evidence="1">
    <location>
        <begin position="6"/>
        <end position="28"/>
    </location>
</feature>
<dbReference type="AlphaFoldDB" id="A0A511JHL6"/>
<dbReference type="RefSeq" id="WP_146844726.1">
    <property type="nucleotide sequence ID" value="NZ_BJWH01000002.1"/>
</dbReference>
<keyword evidence="3" id="KW-1185">Reference proteome</keyword>
<dbReference type="Pfam" id="PF20176">
    <property type="entry name" value="DUF6541"/>
    <property type="match status" value="1"/>
</dbReference>
<feature type="transmembrane region" description="Helical" evidence="1">
    <location>
        <begin position="278"/>
        <end position="306"/>
    </location>
</feature>
<proteinExistence type="predicted"/>
<name>A0A511JHL6_9CELL</name>
<keyword evidence="1" id="KW-0472">Membrane</keyword>
<dbReference type="OrthoDB" id="3169698at2"/>
<reference evidence="2 3" key="1">
    <citation type="submission" date="2019-07" db="EMBL/GenBank/DDBJ databases">
        <title>Whole genome shotgun sequence of Cellulomonas terrae NBRC 100819.</title>
        <authorList>
            <person name="Hosoyama A."/>
            <person name="Uohara A."/>
            <person name="Ohji S."/>
            <person name="Ichikawa N."/>
        </authorList>
    </citation>
    <scope>NUCLEOTIDE SEQUENCE [LARGE SCALE GENOMIC DNA]</scope>
    <source>
        <strain evidence="2 3">NBRC 100819</strain>
    </source>
</reference>
<feature type="transmembrane region" description="Helical" evidence="1">
    <location>
        <begin position="62"/>
        <end position="82"/>
    </location>
</feature>
<feature type="transmembrane region" description="Helical" evidence="1">
    <location>
        <begin position="441"/>
        <end position="461"/>
    </location>
</feature>
<feature type="transmembrane region" description="Helical" evidence="1">
    <location>
        <begin position="318"/>
        <end position="337"/>
    </location>
</feature>
<dbReference type="EMBL" id="BJWH01000002">
    <property type="protein sequence ID" value="GEL97163.1"/>
    <property type="molecule type" value="Genomic_DNA"/>
</dbReference>
<comment type="caution">
    <text evidence="2">The sequence shown here is derived from an EMBL/GenBank/DDBJ whole genome shotgun (WGS) entry which is preliminary data.</text>
</comment>
<feature type="transmembrane region" description="Helical" evidence="1">
    <location>
        <begin position="35"/>
        <end position="56"/>
    </location>
</feature>
<feature type="transmembrane region" description="Helical" evidence="1">
    <location>
        <begin position="191"/>
        <end position="211"/>
    </location>
</feature>
<feature type="transmembrane region" description="Helical" evidence="1">
    <location>
        <begin position="402"/>
        <end position="421"/>
    </location>
</feature>
<accession>A0A511JHL6</accession>
<keyword evidence="1" id="KW-0812">Transmembrane</keyword>
<feature type="transmembrane region" description="Helical" evidence="1">
    <location>
        <begin position="223"/>
        <end position="241"/>
    </location>
</feature>
<protein>
    <submittedName>
        <fullName evidence="2">Uncharacterized protein</fullName>
    </submittedName>
</protein>
<evidence type="ECO:0000313" key="2">
    <source>
        <dbReference type="EMBL" id="GEL97163.1"/>
    </source>
</evidence>
<evidence type="ECO:0000256" key="1">
    <source>
        <dbReference type="SAM" id="Phobius"/>
    </source>
</evidence>